<dbReference type="EMBL" id="JAFIRN010000001">
    <property type="protein sequence ID" value="KAG5856087.1"/>
    <property type="molecule type" value="Genomic_DNA"/>
</dbReference>
<reference evidence="12" key="1">
    <citation type="submission" date="2021-01" db="EMBL/GenBank/DDBJ databases">
        <title>A chromosome-scale assembly of European eel, Anguilla anguilla.</title>
        <authorList>
            <person name="Henkel C."/>
            <person name="Jong-Raadsen S.A."/>
            <person name="Dufour S."/>
            <person name="Weltzien F.-A."/>
            <person name="Palstra A.P."/>
            <person name="Pelster B."/>
            <person name="Spaink H.P."/>
            <person name="Van Den Thillart G.E."/>
            <person name="Jansen H."/>
            <person name="Zahm M."/>
            <person name="Klopp C."/>
            <person name="Cedric C."/>
            <person name="Louis A."/>
            <person name="Berthelot C."/>
            <person name="Parey E."/>
            <person name="Roest Crollius H."/>
            <person name="Montfort J."/>
            <person name="Robinson-Rechavi M."/>
            <person name="Bucao C."/>
            <person name="Bouchez O."/>
            <person name="Gislard M."/>
            <person name="Lluch J."/>
            <person name="Milhes M."/>
            <person name="Lampietro C."/>
            <person name="Lopez Roques C."/>
            <person name="Donnadieu C."/>
            <person name="Braasch I."/>
            <person name="Desvignes T."/>
            <person name="Postlethwait J."/>
            <person name="Bobe J."/>
            <person name="Guiguen Y."/>
            <person name="Dirks R."/>
        </authorList>
    </citation>
    <scope>NUCLEOTIDE SEQUENCE</scope>
    <source>
        <strain evidence="12">Tag_6206</strain>
        <tissue evidence="12">Liver</tissue>
    </source>
</reference>
<dbReference type="Gene3D" id="1.20.140.150">
    <property type="match status" value="1"/>
</dbReference>
<feature type="region of interest" description="Disordered" evidence="10">
    <location>
        <begin position="12"/>
        <end position="40"/>
    </location>
</feature>
<evidence type="ECO:0000256" key="1">
    <source>
        <dbReference type="ARBA" id="ARBA00004435"/>
    </source>
</evidence>
<evidence type="ECO:0000256" key="9">
    <source>
        <dbReference type="ARBA" id="ARBA00023136"/>
    </source>
</evidence>
<keyword evidence="6 11" id="KW-0812">Transmembrane</keyword>
<accession>A0A9D3MYK4</accession>
<proteinExistence type="inferred from homology"/>
<evidence type="ECO:0000256" key="4">
    <source>
        <dbReference type="ARBA" id="ARBA00022427"/>
    </source>
</evidence>
<evidence type="ECO:0000256" key="7">
    <source>
        <dbReference type="ARBA" id="ARBA00022949"/>
    </source>
</evidence>
<keyword evidence="7" id="KW-0965">Cell junction</keyword>
<organism evidence="12 13">
    <name type="scientific">Anguilla anguilla</name>
    <name type="common">European freshwater eel</name>
    <name type="synonym">Muraena anguilla</name>
    <dbReference type="NCBI Taxonomy" id="7936"/>
    <lineage>
        <taxon>Eukaryota</taxon>
        <taxon>Metazoa</taxon>
        <taxon>Chordata</taxon>
        <taxon>Craniata</taxon>
        <taxon>Vertebrata</taxon>
        <taxon>Euteleostomi</taxon>
        <taxon>Actinopterygii</taxon>
        <taxon>Neopterygii</taxon>
        <taxon>Teleostei</taxon>
        <taxon>Anguilliformes</taxon>
        <taxon>Anguillidae</taxon>
        <taxon>Anguilla</taxon>
    </lineage>
</organism>
<dbReference type="PANTHER" id="PTHR12002">
    <property type="entry name" value="CLAUDIN"/>
    <property type="match status" value="1"/>
</dbReference>
<sequence>MAALWSPGEHYPEGGFGSNSPSRCHRKERSSVLQSPGEGMQTPASMVTGIVCAPLGLVLVFTAAITPQWREGRARLGVARAGGVEATLLRSDGLWESCLQVVESELKQCWPAAGAYQRDGRVRWARGLTLGSLSLCGLGIALASLGLAALALYAHNLRALGLGAEPPPAPPPHAYISALLQLSLRPAGSLYFGWVGGCVQVLGGAALVLSFKRPCCSSCARPAASPEDVEAYEINC</sequence>
<evidence type="ECO:0000256" key="8">
    <source>
        <dbReference type="ARBA" id="ARBA00022989"/>
    </source>
</evidence>
<feature type="transmembrane region" description="Helical" evidence="11">
    <location>
        <begin position="44"/>
        <end position="65"/>
    </location>
</feature>
<keyword evidence="13" id="KW-1185">Reference proteome</keyword>
<comment type="similarity">
    <text evidence="3">Belongs to the claudin family.</text>
</comment>
<keyword evidence="5" id="KW-1003">Cell membrane</keyword>
<name>A0A9D3MYK4_ANGAN</name>
<keyword evidence="4" id="KW-0796">Tight junction</keyword>
<dbReference type="Proteomes" id="UP001044222">
    <property type="component" value="Unassembled WGS sequence"/>
</dbReference>
<dbReference type="GO" id="GO:0005198">
    <property type="term" value="F:structural molecule activity"/>
    <property type="evidence" value="ECO:0007669"/>
    <property type="project" value="InterPro"/>
</dbReference>
<dbReference type="AlphaFoldDB" id="A0A9D3MYK4"/>
<feature type="transmembrane region" description="Helical" evidence="11">
    <location>
        <begin position="191"/>
        <end position="211"/>
    </location>
</feature>
<evidence type="ECO:0000313" key="12">
    <source>
        <dbReference type="EMBL" id="KAG5856087.1"/>
    </source>
</evidence>
<comment type="subcellular location">
    <subcellularLocation>
        <location evidence="1">Cell junction</location>
        <location evidence="1">Tight junction</location>
    </subcellularLocation>
    <subcellularLocation>
        <location evidence="2">Cell membrane</location>
        <topology evidence="2">Multi-pass membrane protein</topology>
    </subcellularLocation>
</comment>
<comment type="caution">
    <text evidence="12">The sequence shown here is derived from an EMBL/GenBank/DDBJ whole genome shotgun (WGS) entry which is preliminary data.</text>
</comment>
<dbReference type="GO" id="GO:0005886">
    <property type="term" value="C:plasma membrane"/>
    <property type="evidence" value="ECO:0007669"/>
    <property type="project" value="UniProtKB-SubCell"/>
</dbReference>
<evidence type="ECO:0000256" key="5">
    <source>
        <dbReference type="ARBA" id="ARBA00022475"/>
    </source>
</evidence>
<evidence type="ECO:0000313" key="13">
    <source>
        <dbReference type="Proteomes" id="UP001044222"/>
    </source>
</evidence>
<evidence type="ECO:0000256" key="6">
    <source>
        <dbReference type="ARBA" id="ARBA00022692"/>
    </source>
</evidence>
<evidence type="ECO:0000256" key="2">
    <source>
        <dbReference type="ARBA" id="ARBA00004651"/>
    </source>
</evidence>
<evidence type="ECO:0000256" key="11">
    <source>
        <dbReference type="SAM" id="Phobius"/>
    </source>
</evidence>
<dbReference type="GO" id="GO:0005923">
    <property type="term" value="C:bicellular tight junction"/>
    <property type="evidence" value="ECO:0007669"/>
    <property type="project" value="UniProtKB-SubCell"/>
</dbReference>
<dbReference type="InterPro" id="IPR006187">
    <property type="entry name" value="Claudin"/>
</dbReference>
<evidence type="ECO:0000256" key="3">
    <source>
        <dbReference type="ARBA" id="ARBA00008295"/>
    </source>
</evidence>
<gene>
    <name evidence="12" type="ORF">ANANG_G00004260</name>
</gene>
<feature type="transmembrane region" description="Helical" evidence="11">
    <location>
        <begin position="128"/>
        <end position="153"/>
    </location>
</feature>
<evidence type="ECO:0000256" key="10">
    <source>
        <dbReference type="SAM" id="MobiDB-lite"/>
    </source>
</evidence>
<keyword evidence="9 11" id="KW-0472">Membrane</keyword>
<evidence type="ECO:0008006" key="14">
    <source>
        <dbReference type="Google" id="ProtNLM"/>
    </source>
</evidence>
<protein>
    <recommendedName>
        <fullName evidence="14">Claudin</fullName>
    </recommendedName>
</protein>
<keyword evidence="8 11" id="KW-1133">Transmembrane helix</keyword>